<dbReference type="SUPFAM" id="SSF53474">
    <property type="entry name" value="alpha/beta-Hydrolases"/>
    <property type="match status" value="1"/>
</dbReference>
<evidence type="ECO:0000313" key="3">
    <source>
        <dbReference type="EMBL" id="KAK8028509.1"/>
    </source>
</evidence>
<dbReference type="InterPro" id="IPR013094">
    <property type="entry name" value="AB_hydrolase_3"/>
</dbReference>
<dbReference type="PANTHER" id="PTHR34612:SF2">
    <property type="entry name" value="GLYCOSIDE HYDROLASE 131 CATALYTIC N-TERMINAL DOMAIN-CONTAINING PROTEIN"/>
    <property type="match status" value="1"/>
</dbReference>
<evidence type="ECO:0000259" key="2">
    <source>
        <dbReference type="Pfam" id="PF18271"/>
    </source>
</evidence>
<evidence type="ECO:0008006" key="5">
    <source>
        <dbReference type="Google" id="ProtNLM"/>
    </source>
</evidence>
<dbReference type="InterPro" id="IPR041524">
    <property type="entry name" value="GH131_N"/>
</dbReference>
<evidence type="ECO:0000259" key="1">
    <source>
        <dbReference type="Pfam" id="PF07859"/>
    </source>
</evidence>
<evidence type="ECO:0000313" key="4">
    <source>
        <dbReference type="Proteomes" id="UP001396898"/>
    </source>
</evidence>
<reference evidence="3 4" key="1">
    <citation type="submission" date="2023-01" db="EMBL/GenBank/DDBJ databases">
        <title>Analysis of 21 Apiospora genomes using comparative genomics revels a genus with tremendous synthesis potential of carbohydrate active enzymes and secondary metabolites.</title>
        <authorList>
            <person name="Sorensen T."/>
        </authorList>
    </citation>
    <scope>NUCLEOTIDE SEQUENCE [LARGE SCALE GENOMIC DNA]</scope>
    <source>
        <strain evidence="3 4">CBS 20057</strain>
    </source>
</reference>
<dbReference type="Gene3D" id="2.60.120.1160">
    <property type="match status" value="1"/>
</dbReference>
<accession>A0ABR1S9J7</accession>
<dbReference type="PANTHER" id="PTHR34612">
    <property type="entry name" value="GH131_N DOMAIN-CONTAINING PROTEIN"/>
    <property type="match status" value="1"/>
</dbReference>
<dbReference type="Pfam" id="PF18271">
    <property type="entry name" value="GH131_N"/>
    <property type="match status" value="1"/>
</dbReference>
<dbReference type="Pfam" id="PF07859">
    <property type="entry name" value="Abhydrolase_3"/>
    <property type="match status" value="1"/>
</dbReference>
<feature type="domain" description="Alpha/beta hydrolase fold-3" evidence="1">
    <location>
        <begin position="57"/>
        <end position="282"/>
    </location>
</feature>
<dbReference type="Proteomes" id="UP001396898">
    <property type="component" value="Unassembled WGS sequence"/>
</dbReference>
<organism evidence="3 4">
    <name type="scientific">Apiospora marii</name>
    <dbReference type="NCBI Taxonomy" id="335849"/>
    <lineage>
        <taxon>Eukaryota</taxon>
        <taxon>Fungi</taxon>
        <taxon>Dikarya</taxon>
        <taxon>Ascomycota</taxon>
        <taxon>Pezizomycotina</taxon>
        <taxon>Sordariomycetes</taxon>
        <taxon>Xylariomycetidae</taxon>
        <taxon>Amphisphaeriales</taxon>
        <taxon>Apiosporaceae</taxon>
        <taxon>Apiospora</taxon>
    </lineage>
</organism>
<name>A0ABR1S9J7_9PEZI</name>
<gene>
    <name evidence="3" type="ORF">PG991_005565</name>
</gene>
<comment type="caution">
    <text evidence="3">The sequence shown here is derived from an EMBL/GenBank/DDBJ whole genome shotgun (WGS) entry which is preliminary data.</text>
</comment>
<dbReference type="InterPro" id="IPR029058">
    <property type="entry name" value="AB_hydrolase_fold"/>
</dbReference>
<keyword evidence="4" id="KW-1185">Reference proteome</keyword>
<feature type="domain" description="Glycoside hydrolase 131 catalytic N-terminal" evidence="2">
    <location>
        <begin position="364"/>
        <end position="614"/>
    </location>
</feature>
<dbReference type="EMBL" id="JAQQWI010000007">
    <property type="protein sequence ID" value="KAK8028509.1"/>
    <property type="molecule type" value="Genomic_DNA"/>
</dbReference>
<protein>
    <recommendedName>
        <fullName evidence="5">Alpha/beta hydrolase fold-3 domain-containing protein</fullName>
    </recommendedName>
</protein>
<proteinExistence type="predicted"/>
<dbReference type="Gene3D" id="3.40.50.1820">
    <property type="entry name" value="alpha/beta hydrolase"/>
    <property type="match status" value="1"/>
</dbReference>
<sequence length="614" mass="67350">MRSKRANEAMVALADKVRMQDLTIQARDGYSLEVRTYLSAEAAAADAQQKQKRPTYLHLHGGGFLLGTIDSEDATCSNMTLDTGVLVLNLNYRHTPQYTYPTAWHDVQDALLWIHQHIDELGGDPSRVLMGGISAGAWLTASLTMEMNRGRIARLAGLPPLAGQVLMIPPTVHPDCYGPQLRRLREGVISSYVENEFAPMLPAARGRMFCELLRVPDPQEDDTSLNPGNATVEQARGMPPTTFGVCGLDPLRDEGLLYAKLLTEADVPTNIHVFKGLPHGFHSVGSKLKATAHWATVMHGGIRWALEQPKASGKFDVTACLNEVGYLKWLRPATEGVMSHTILLPALLLASLVRAAGLPACTLSFDGRVPQNATAQTFVSKQSPFNPGYVLGPDVTWDQVIEFPQTPPSRASGARVAADKSVFLSGTEGLETALRRTELLVNNNDPTVSGHKTWHLSVRTDPAQPLNYTHKYLLAFHEAQDFQADFWSIKTGAELGAPVDTPPRKTLRVEVYKWDVPTKRFFETPLTDDVWHNFGIDLNFGKNLISVLYSTGHLSLEVVVPPTFNNISGKAPTTLGETHFGLQKRPLGATIENYLFSGTQEEGINEALFLGGTF</sequence>